<dbReference type="InterPro" id="IPR024078">
    <property type="entry name" value="LmbE-like_dom_sf"/>
</dbReference>
<evidence type="ECO:0000313" key="2">
    <source>
        <dbReference type="Proteomes" id="UP000515860"/>
    </source>
</evidence>
<dbReference type="AlphaFoldDB" id="A0A7G9GG64"/>
<dbReference type="SUPFAM" id="SSF102588">
    <property type="entry name" value="LmbE-like"/>
    <property type="match status" value="1"/>
</dbReference>
<sequence>MRVLAVGCHPDDLEIACAGTLHKYVKSGAEVYMCHVANGDKGHKIIMPDELRSMRHQEAEHAAAIVGARKIFDLDVPDLEVNSSNMELKKKMIRVIKETRPDIIITHSPNDYMTDHVEVSKLVFDASFGASVDHIESDLGSCEVAPLFYMDTLAGVGFQPEDYVDVTDEIEVKLKALNCHESQIKWMMEHDKIDFLDFVRTCSKYRGLQCSVPYAEAFTKCYTWPRMATKRLLP</sequence>
<dbReference type="Proteomes" id="UP000515860">
    <property type="component" value="Chromosome"/>
</dbReference>
<gene>
    <name evidence="1" type="ORF">H9Q79_05780</name>
</gene>
<dbReference type="Pfam" id="PF02585">
    <property type="entry name" value="PIG-L"/>
    <property type="match status" value="1"/>
</dbReference>
<name>A0A7G9GG64_9FIRM</name>
<dbReference type="PANTHER" id="PTHR12993:SF11">
    <property type="entry name" value="N-ACETYLGLUCOSAMINYL-PHOSPHATIDYLINOSITOL DE-N-ACETYLASE"/>
    <property type="match status" value="1"/>
</dbReference>
<dbReference type="InterPro" id="IPR003737">
    <property type="entry name" value="GlcNAc_PI_deacetylase-related"/>
</dbReference>
<dbReference type="KEGG" id="whj:H9Q79_05780"/>
<dbReference type="Gene3D" id="3.40.50.10320">
    <property type="entry name" value="LmbE-like"/>
    <property type="match status" value="1"/>
</dbReference>
<organism evidence="1 2">
    <name type="scientific">Wansuia hejianensis</name>
    <dbReference type="NCBI Taxonomy" id="2763667"/>
    <lineage>
        <taxon>Bacteria</taxon>
        <taxon>Bacillati</taxon>
        <taxon>Bacillota</taxon>
        <taxon>Clostridia</taxon>
        <taxon>Lachnospirales</taxon>
        <taxon>Lachnospiraceae</taxon>
        <taxon>Wansuia</taxon>
    </lineage>
</organism>
<proteinExistence type="predicted"/>
<dbReference type="PANTHER" id="PTHR12993">
    <property type="entry name" value="N-ACETYLGLUCOSAMINYL-PHOSPHATIDYLINOSITOL DE-N-ACETYLASE-RELATED"/>
    <property type="match status" value="1"/>
</dbReference>
<accession>A0A7G9GG64</accession>
<dbReference type="GO" id="GO:0016811">
    <property type="term" value="F:hydrolase activity, acting on carbon-nitrogen (but not peptide) bonds, in linear amides"/>
    <property type="evidence" value="ECO:0007669"/>
    <property type="project" value="TreeGrafter"/>
</dbReference>
<keyword evidence="2" id="KW-1185">Reference proteome</keyword>
<protein>
    <submittedName>
        <fullName evidence="1">PIG-L family deacetylase</fullName>
    </submittedName>
</protein>
<evidence type="ECO:0000313" key="1">
    <source>
        <dbReference type="EMBL" id="QNM09796.1"/>
    </source>
</evidence>
<reference evidence="1 2" key="1">
    <citation type="submission" date="2020-08" db="EMBL/GenBank/DDBJ databases">
        <authorList>
            <person name="Liu C."/>
            <person name="Sun Q."/>
        </authorList>
    </citation>
    <scope>NUCLEOTIDE SEQUENCE [LARGE SCALE GENOMIC DNA]</scope>
    <source>
        <strain evidence="1 2">NSJ-29</strain>
    </source>
</reference>
<dbReference type="RefSeq" id="WP_118643927.1">
    <property type="nucleotide sequence ID" value="NZ_CP060635.1"/>
</dbReference>
<dbReference type="EMBL" id="CP060635">
    <property type="protein sequence ID" value="QNM09796.1"/>
    <property type="molecule type" value="Genomic_DNA"/>
</dbReference>